<evidence type="ECO:0000313" key="2">
    <source>
        <dbReference type="Proteomes" id="UP000000657"/>
    </source>
</evidence>
<dbReference type="Proteomes" id="UP000000657">
    <property type="component" value="Chromosome"/>
</dbReference>
<dbReference type="Gene3D" id="1.10.260.40">
    <property type="entry name" value="lambda repressor-like DNA-binding domains"/>
    <property type="match status" value="1"/>
</dbReference>
<evidence type="ECO:0000313" key="1">
    <source>
        <dbReference type="EMBL" id="CAJ59822.1"/>
    </source>
</evidence>
<dbReference type="AlphaFoldDB" id="Q0RRJ6"/>
<dbReference type="eggNOG" id="COG1396">
    <property type="taxonomic scope" value="Bacteria"/>
</dbReference>
<dbReference type="KEGG" id="fal:FRAAL1160"/>
<name>Q0RRJ6_FRAAA</name>
<reference evidence="1 2" key="1">
    <citation type="journal article" date="2007" name="Genome Res.">
        <title>Genome characteristics of facultatively symbiotic Frankia sp. strains reflect host range and host plant biogeography.</title>
        <authorList>
            <person name="Normand P."/>
            <person name="Lapierre P."/>
            <person name="Tisa L.S."/>
            <person name="Gogarten J.P."/>
            <person name="Alloisio N."/>
            <person name="Bagnarol E."/>
            <person name="Bassi C.A."/>
            <person name="Berry A.M."/>
            <person name="Bickhart D.M."/>
            <person name="Choisne N."/>
            <person name="Couloux A."/>
            <person name="Cournoyer B."/>
            <person name="Cruveiller S."/>
            <person name="Daubin V."/>
            <person name="Demange N."/>
            <person name="Francino M.P."/>
            <person name="Goltsman E."/>
            <person name="Huang Y."/>
            <person name="Kopp O.R."/>
            <person name="Labarre L."/>
            <person name="Lapidus A."/>
            <person name="Lavire C."/>
            <person name="Marechal J."/>
            <person name="Martinez M."/>
            <person name="Mastronunzio J.E."/>
            <person name="Mullin B.C."/>
            <person name="Niemann J."/>
            <person name="Pujic P."/>
            <person name="Rawnsley T."/>
            <person name="Rouy Z."/>
            <person name="Schenowitz C."/>
            <person name="Sellstedt A."/>
            <person name="Tavares F."/>
            <person name="Tomkins J.P."/>
            <person name="Vallenet D."/>
            <person name="Valverde C."/>
            <person name="Wall L.G."/>
            <person name="Wang Y."/>
            <person name="Medigue C."/>
            <person name="Benson D.R."/>
        </authorList>
    </citation>
    <scope>NUCLEOTIDE SEQUENCE [LARGE SCALE GENOMIC DNA]</scope>
    <source>
        <strain evidence="2">DSM 45986 / CECT 9034 / ACN14a</strain>
    </source>
</reference>
<dbReference type="STRING" id="326424.FRAAL1160"/>
<gene>
    <name evidence="1" type="ordered locus">FRAAL1160</name>
</gene>
<protein>
    <submittedName>
        <fullName evidence="1">Uncharacterized protein</fullName>
    </submittedName>
</protein>
<organism evidence="1 2">
    <name type="scientific">Frankia alni (strain DSM 45986 / CECT 9034 / ACN14a)</name>
    <dbReference type="NCBI Taxonomy" id="326424"/>
    <lineage>
        <taxon>Bacteria</taxon>
        <taxon>Bacillati</taxon>
        <taxon>Actinomycetota</taxon>
        <taxon>Actinomycetes</taxon>
        <taxon>Frankiales</taxon>
        <taxon>Frankiaceae</taxon>
        <taxon>Frankia</taxon>
    </lineage>
</organism>
<dbReference type="HOGENOM" id="CLU_1486994_0_0_11"/>
<keyword evidence="2" id="KW-1185">Reference proteome</keyword>
<dbReference type="GO" id="GO:0003677">
    <property type="term" value="F:DNA binding"/>
    <property type="evidence" value="ECO:0007669"/>
    <property type="project" value="InterPro"/>
</dbReference>
<accession>Q0RRJ6</accession>
<dbReference type="InterPro" id="IPR001387">
    <property type="entry name" value="Cro/C1-type_HTH"/>
</dbReference>
<proteinExistence type="predicted"/>
<dbReference type="EMBL" id="CT573213">
    <property type="protein sequence ID" value="CAJ59822.1"/>
    <property type="molecule type" value="Genomic_DNA"/>
</dbReference>
<dbReference type="CDD" id="cd00093">
    <property type="entry name" value="HTH_XRE"/>
    <property type="match status" value="1"/>
</dbReference>
<sequence length="224" mass="24162">MHSVSRALGKPWRPKSTGGIVAGKCPWRGLGCRRWIILTEVVVPIAVAHIRVEARRLRALGWSYRRIARRLQDRHRLGALVAFRLAHGWTQEEAARRWNERWPGRGPAKTGKTWSYWESWPGRGGRAPSATVLARLAELYLCRPGDLLDGPDFGQLDPGADDAGDRTAAGCSCGVGAGGDDDDRLAGLLSMTGPLAAPAGRDVPSAAAIEARLAEFVTGWAPAA</sequence>
<dbReference type="InterPro" id="IPR010982">
    <property type="entry name" value="Lambda_DNA-bd_dom_sf"/>
</dbReference>